<dbReference type="EMBL" id="LHXO01000026">
    <property type="protein sequence ID" value="KXA95069.1"/>
    <property type="molecule type" value="Genomic_DNA"/>
</dbReference>
<organism evidence="1 2">
    <name type="scientific">candidate division MSBL1 archaeon SCGC-AAA259E19</name>
    <dbReference type="NCBI Taxonomy" id="1698264"/>
    <lineage>
        <taxon>Archaea</taxon>
        <taxon>Methanobacteriati</taxon>
        <taxon>Methanobacteriota</taxon>
        <taxon>candidate division MSBL1</taxon>
    </lineage>
</organism>
<accession>A0A133ULN3</accession>
<proteinExistence type="predicted"/>
<gene>
    <name evidence="1" type="ORF">AKJ65_02585</name>
</gene>
<dbReference type="Proteomes" id="UP000070284">
    <property type="component" value="Unassembled WGS sequence"/>
</dbReference>
<sequence>MKERKDIDYSFNDFSFSTIGKAKIEGTISDDSDSIFTPNQYLLKDVKTLSGSQYGIDKTFSFRGRFTEQAQNGDRINAKGRVERVEYKGKTYYY</sequence>
<comment type="caution">
    <text evidence="1">The sequence shown here is derived from an EMBL/GenBank/DDBJ whole genome shotgun (WGS) entry which is preliminary data.</text>
</comment>
<evidence type="ECO:0000313" key="1">
    <source>
        <dbReference type="EMBL" id="KXA95069.1"/>
    </source>
</evidence>
<evidence type="ECO:0000313" key="2">
    <source>
        <dbReference type="Proteomes" id="UP000070284"/>
    </source>
</evidence>
<keyword evidence="2" id="KW-1185">Reference proteome</keyword>
<protein>
    <submittedName>
        <fullName evidence="1">Uncharacterized protein</fullName>
    </submittedName>
</protein>
<reference evidence="1 2" key="1">
    <citation type="journal article" date="2016" name="Sci. Rep.">
        <title>Metabolic traits of an uncultured archaeal lineage -MSBL1- from brine pools of the Red Sea.</title>
        <authorList>
            <person name="Mwirichia R."/>
            <person name="Alam I."/>
            <person name="Rashid M."/>
            <person name="Vinu M."/>
            <person name="Ba-Alawi W."/>
            <person name="Anthony Kamau A."/>
            <person name="Kamanda Ngugi D."/>
            <person name="Goker M."/>
            <person name="Klenk H.P."/>
            <person name="Bajic V."/>
            <person name="Stingl U."/>
        </authorList>
    </citation>
    <scope>NUCLEOTIDE SEQUENCE [LARGE SCALE GENOMIC DNA]</scope>
    <source>
        <strain evidence="1">SCGC-AAA259E19</strain>
    </source>
</reference>
<dbReference type="AlphaFoldDB" id="A0A133ULN3"/>
<name>A0A133ULN3_9EURY</name>